<dbReference type="Proteomes" id="UP001634747">
    <property type="component" value="Unassembled WGS sequence"/>
</dbReference>
<dbReference type="InterPro" id="IPR016162">
    <property type="entry name" value="Ald_DH_N"/>
</dbReference>
<dbReference type="InterPro" id="IPR016161">
    <property type="entry name" value="Ald_DH/histidinol_DH"/>
</dbReference>
<dbReference type="PANTHER" id="PTHR43217:SF1">
    <property type="entry name" value="SUCCINATE SEMIALDEHYDE DEHYDROGENASE [NAD(P)+] SAD"/>
    <property type="match status" value="1"/>
</dbReference>
<reference evidence="5 6" key="1">
    <citation type="submission" date="2024-12" db="EMBL/GenBank/DDBJ databases">
        <authorList>
            <person name="Lee Y."/>
        </authorList>
    </citation>
    <scope>NUCLEOTIDE SEQUENCE [LARGE SCALE GENOMIC DNA]</scope>
    <source>
        <strain evidence="5 6">03SUJ4</strain>
    </source>
</reference>
<evidence type="ECO:0000256" key="2">
    <source>
        <dbReference type="ARBA" id="ARBA00022857"/>
    </source>
</evidence>
<comment type="caution">
    <text evidence="5">The sequence shown here is derived from an EMBL/GenBank/DDBJ whole genome shotgun (WGS) entry which is preliminary data.</text>
</comment>
<keyword evidence="2" id="KW-0521">NADP</keyword>
<dbReference type="PANTHER" id="PTHR43217">
    <property type="entry name" value="SUCCINATE SEMIALDEHYDE DEHYDROGENASE [NAD(P)+] SAD"/>
    <property type="match status" value="1"/>
</dbReference>
<comment type="similarity">
    <text evidence="1">Belongs to the aldehyde dehydrogenase family.</text>
</comment>
<dbReference type="Pfam" id="PF00171">
    <property type="entry name" value="Aldedh"/>
    <property type="match status" value="1"/>
</dbReference>
<dbReference type="SUPFAM" id="SSF53720">
    <property type="entry name" value="ALDH-like"/>
    <property type="match status" value="1"/>
</dbReference>
<gene>
    <name evidence="5" type="ORF">ACK2TP_13620</name>
</gene>
<dbReference type="EMBL" id="JBJYXY010000001">
    <property type="protein sequence ID" value="MFN2976803.1"/>
    <property type="molecule type" value="Genomic_DNA"/>
</dbReference>
<protein>
    <submittedName>
        <fullName evidence="5">NAD-dependent succinate-semialdehyde dehydrogenase</fullName>
    </submittedName>
</protein>
<dbReference type="InterPro" id="IPR016163">
    <property type="entry name" value="Ald_DH_C"/>
</dbReference>
<keyword evidence="6" id="KW-1185">Reference proteome</keyword>
<dbReference type="RefSeq" id="WP_263415010.1">
    <property type="nucleotide sequence ID" value="NZ_BAABBH010000001.1"/>
</dbReference>
<sequence>MAIQSINPATGSVLRTFPALSEQAMRDKIDVCARAFDEHRRLPLEHRALCMRKLATLLEEERADLARIITLEMGKPIAAAGAEIDKCIDACRYFAQNAARFLAPEVLRNETAPTGQAYVQYEPLGMLLAVMPWNFPFWQVFRFAVPALLAGNTVLLKNAPSVPQCALQIEGLFRRAGFLRGVLSTLLVEVPAVEAILNDSRVRGATLTGSEGAGRAIAAQSGWLLKKTVLELGGSDPFIVMPSANVEAAAEAAVKARMVNGGQSCVAAKRFIVQNEVFGEFQQRFVAGMERLRIGDPMKPEIEVGPLSSARAVQVLEEQIRDAVAAGGRILTGGTRMVGNGYFFEPTVIVNVPRSSPVYRQEIFGPVAMLFRANDVQEALTIANDTPFGLGASVWTADPVEQEALLNGIEAGMVYLNQPVASDPRYPFGGIKNSGYGRELGPAGIREFLNAKTVVIA</sequence>
<evidence type="ECO:0000256" key="1">
    <source>
        <dbReference type="ARBA" id="ARBA00009986"/>
    </source>
</evidence>
<organism evidence="5 6">
    <name type="scientific">Terriglobus aquaticus</name>
    <dbReference type="NCBI Taxonomy" id="940139"/>
    <lineage>
        <taxon>Bacteria</taxon>
        <taxon>Pseudomonadati</taxon>
        <taxon>Acidobacteriota</taxon>
        <taxon>Terriglobia</taxon>
        <taxon>Terriglobales</taxon>
        <taxon>Acidobacteriaceae</taxon>
        <taxon>Terriglobus</taxon>
    </lineage>
</organism>
<dbReference type="Gene3D" id="3.40.605.10">
    <property type="entry name" value="Aldehyde Dehydrogenase, Chain A, domain 1"/>
    <property type="match status" value="1"/>
</dbReference>
<feature type="domain" description="Aldehyde dehydrogenase" evidence="4">
    <location>
        <begin position="3"/>
        <end position="454"/>
    </location>
</feature>
<dbReference type="CDD" id="cd07100">
    <property type="entry name" value="ALDH_SSADH1_GabD1"/>
    <property type="match status" value="1"/>
</dbReference>
<evidence type="ECO:0000256" key="3">
    <source>
        <dbReference type="ARBA" id="ARBA00023002"/>
    </source>
</evidence>
<name>A0ABW9KN79_9BACT</name>
<evidence type="ECO:0000259" key="4">
    <source>
        <dbReference type="Pfam" id="PF00171"/>
    </source>
</evidence>
<accession>A0ABW9KN79</accession>
<evidence type="ECO:0000313" key="5">
    <source>
        <dbReference type="EMBL" id="MFN2976803.1"/>
    </source>
</evidence>
<proteinExistence type="inferred from homology"/>
<dbReference type="InterPro" id="IPR015590">
    <property type="entry name" value="Aldehyde_DH_dom"/>
</dbReference>
<evidence type="ECO:0000313" key="6">
    <source>
        <dbReference type="Proteomes" id="UP001634747"/>
    </source>
</evidence>
<dbReference type="Gene3D" id="3.40.309.10">
    <property type="entry name" value="Aldehyde Dehydrogenase, Chain A, domain 2"/>
    <property type="match status" value="1"/>
</dbReference>
<dbReference type="InterPro" id="IPR044148">
    <property type="entry name" value="ALDH_GabD1-like"/>
</dbReference>
<dbReference type="InterPro" id="IPR047110">
    <property type="entry name" value="GABD/Sad-like"/>
</dbReference>
<keyword evidence="3" id="KW-0560">Oxidoreductase</keyword>